<sequence length="190" mass="21472">MANHPLVQNRVKTKAEILSDAQDVYTMDIDTINESGMVSDSNGILLDVDKAPPESSVSEFHVETPSIVVDNLWVQNLQRKKVVEDENKTYFEEPNGLKINNVNDPDRCRSDSAESALDGGFPFDPGLESNARKGQNFLFHVQYTKVNKSYGSYGSRRRMKMEAINSRCLQVQHHQDSHAKENGNDEEELE</sequence>
<evidence type="ECO:0000313" key="3">
    <source>
        <dbReference type="Proteomes" id="UP001454036"/>
    </source>
</evidence>
<protein>
    <submittedName>
        <fullName evidence="2">Uncharacterized protein</fullName>
    </submittedName>
</protein>
<reference evidence="2 3" key="1">
    <citation type="submission" date="2024-01" db="EMBL/GenBank/DDBJ databases">
        <title>The complete chloroplast genome sequence of Lithospermum erythrorhizon: insights into the phylogenetic relationship among Boraginaceae species and the maternal lineages of purple gromwells.</title>
        <authorList>
            <person name="Okada T."/>
            <person name="Watanabe K."/>
        </authorList>
    </citation>
    <scope>NUCLEOTIDE SEQUENCE [LARGE SCALE GENOMIC DNA]</scope>
</reference>
<name>A0AAV3P4Q8_LITER</name>
<keyword evidence="3" id="KW-1185">Reference proteome</keyword>
<dbReference type="EMBL" id="BAABME010000946">
    <property type="protein sequence ID" value="GAA0146559.1"/>
    <property type="molecule type" value="Genomic_DNA"/>
</dbReference>
<organism evidence="2 3">
    <name type="scientific">Lithospermum erythrorhizon</name>
    <name type="common">Purple gromwell</name>
    <name type="synonym">Lithospermum officinale var. erythrorhizon</name>
    <dbReference type="NCBI Taxonomy" id="34254"/>
    <lineage>
        <taxon>Eukaryota</taxon>
        <taxon>Viridiplantae</taxon>
        <taxon>Streptophyta</taxon>
        <taxon>Embryophyta</taxon>
        <taxon>Tracheophyta</taxon>
        <taxon>Spermatophyta</taxon>
        <taxon>Magnoliopsida</taxon>
        <taxon>eudicotyledons</taxon>
        <taxon>Gunneridae</taxon>
        <taxon>Pentapetalae</taxon>
        <taxon>asterids</taxon>
        <taxon>lamiids</taxon>
        <taxon>Boraginales</taxon>
        <taxon>Boraginaceae</taxon>
        <taxon>Boraginoideae</taxon>
        <taxon>Lithospermeae</taxon>
        <taxon>Lithospermum</taxon>
    </lineage>
</organism>
<comment type="caution">
    <text evidence="2">The sequence shown here is derived from an EMBL/GenBank/DDBJ whole genome shotgun (WGS) entry which is preliminary data.</text>
</comment>
<evidence type="ECO:0000313" key="2">
    <source>
        <dbReference type="EMBL" id="GAA0146559.1"/>
    </source>
</evidence>
<accession>A0AAV3P4Q8</accession>
<feature type="compositionally biased region" description="Basic and acidic residues" evidence="1">
    <location>
        <begin position="173"/>
        <end position="183"/>
    </location>
</feature>
<evidence type="ECO:0000256" key="1">
    <source>
        <dbReference type="SAM" id="MobiDB-lite"/>
    </source>
</evidence>
<dbReference type="AlphaFoldDB" id="A0AAV3P4Q8"/>
<feature type="region of interest" description="Disordered" evidence="1">
    <location>
        <begin position="170"/>
        <end position="190"/>
    </location>
</feature>
<proteinExistence type="predicted"/>
<gene>
    <name evidence="2" type="ORF">LIER_06482</name>
</gene>
<dbReference type="Proteomes" id="UP001454036">
    <property type="component" value="Unassembled WGS sequence"/>
</dbReference>